<feature type="compositionally biased region" description="Basic and acidic residues" evidence="1">
    <location>
        <begin position="115"/>
        <end position="128"/>
    </location>
</feature>
<reference evidence="3 4" key="1">
    <citation type="submission" date="2019-07" db="EMBL/GenBank/DDBJ databases">
        <authorList>
            <person name="Chang H.-W."/>
            <person name="Raman A."/>
            <person name="Venkatesh S."/>
            <person name="Gehrig J."/>
        </authorList>
    </citation>
    <scope>NUCLEOTIDE SEQUENCE [LARGE SCALE GENOMIC DNA]</scope>
    <source>
        <strain evidence="3">Bifidobacterium_pseudocatenulatum_LFYP_29</strain>
    </source>
</reference>
<evidence type="ECO:0000313" key="5">
    <source>
        <dbReference type="Proteomes" id="UP001212008"/>
    </source>
</evidence>
<evidence type="ECO:0000313" key="3">
    <source>
        <dbReference type="EMBL" id="VUX65663.1"/>
    </source>
</evidence>
<dbReference type="AlphaFoldDB" id="A0AAW6BRM8"/>
<evidence type="ECO:0000256" key="1">
    <source>
        <dbReference type="SAM" id="MobiDB-lite"/>
    </source>
</evidence>
<evidence type="ECO:0000313" key="4">
    <source>
        <dbReference type="Proteomes" id="UP000331308"/>
    </source>
</evidence>
<proteinExistence type="predicted"/>
<organism evidence="2 5">
    <name type="scientific">Bifidobacterium pseudocatenulatum</name>
    <dbReference type="NCBI Taxonomy" id="28026"/>
    <lineage>
        <taxon>Bacteria</taxon>
        <taxon>Bacillati</taxon>
        <taxon>Actinomycetota</taxon>
        <taxon>Actinomycetes</taxon>
        <taxon>Bifidobacteriales</taxon>
        <taxon>Bifidobacteriaceae</taxon>
        <taxon>Bifidobacterium</taxon>
    </lineage>
</organism>
<accession>A0AAW6BRM8</accession>
<comment type="caution">
    <text evidence="2">The sequence shown here is derived from an EMBL/GenBank/DDBJ whole genome shotgun (WGS) entry which is preliminary data.</text>
</comment>
<dbReference type="EMBL" id="CABHOD010000015">
    <property type="protein sequence ID" value="VUX65663.1"/>
    <property type="molecule type" value="Genomic_DNA"/>
</dbReference>
<reference evidence="2 5" key="2">
    <citation type="submission" date="2023-01" db="EMBL/GenBank/DDBJ databases">
        <title>Human gut microbiome strain richness.</title>
        <authorList>
            <person name="Chen-Liaw A."/>
        </authorList>
    </citation>
    <scope>NUCLEOTIDE SEQUENCE [LARGE SCALE GENOMIC DNA]</scope>
    <source>
        <strain evidence="2 5">RTP21311st1_C8_RTP21311_201001</strain>
    </source>
</reference>
<dbReference type="Proteomes" id="UP000331308">
    <property type="component" value="Unassembled WGS sequence"/>
</dbReference>
<feature type="region of interest" description="Disordered" evidence="1">
    <location>
        <begin position="110"/>
        <end position="130"/>
    </location>
</feature>
<dbReference type="Proteomes" id="UP001212008">
    <property type="component" value="Unassembled WGS sequence"/>
</dbReference>
<dbReference type="EMBL" id="JAQKRA010000006">
    <property type="protein sequence ID" value="MDB6492114.1"/>
    <property type="molecule type" value="Genomic_DNA"/>
</dbReference>
<gene>
    <name evidence="3" type="ORF">BPLFYP29_00160</name>
    <name evidence="2" type="ORF">PMN70_07900</name>
</gene>
<dbReference type="RefSeq" id="WP_022245614.1">
    <property type="nucleotide sequence ID" value="NZ_AP031419.1"/>
</dbReference>
<evidence type="ECO:0000313" key="2">
    <source>
        <dbReference type="EMBL" id="MDB6492114.1"/>
    </source>
</evidence>
<sequence length="156" mass="16621">MVVEIKADVDNARAIANDMDSYGESVSESAGRCGQEAYSRDTAFGKEFMRSASAYTQLLQGTGANIGEAMSSFSQRVCSAAKIFEQAEEQQVASIDKAEVTVQEAAPVVGKTKGKASDIHETSKKNESDEAFEPLLSLVDSVVNVLSIPPLPPKTL</sequence>
<protein>
    <submittedName>
        <fullName evidence="2">Uncharacterized protein</fullName>
    </submittedName>
</protein>
<name>A0AAW6BRM8_BIFPS</name>